<evidence type="ECO:0000313" key="2">
    <source>
        <dbReference type="EMBL" id="CAH3193254.1"/>
    </source>
</evidence>
<organism evidence="2 3">
    <name type="scientific">Porites evermanni</name>
    <dbReference type="NCBI Taxonomy" id="104178"/>
    <lineage>
        <taxon>Eukaryota</taxon>
        <taxon>Metazoa</taxon>
        <taxon>Cnidaria</taxon>
        <taxon>Anthozoa</taxon>
        <taxon>Hexacorallia</taxon>
        <taxon>Scleractinia</taxon>
        <taxon>Fungiina</taxon>
        <taxon>Poritidae</taxon>
        <taxon>Porites</taxon>
    </lineage>
</organism>
<reference evidence="2 3" key="1">
    <citation type="submission" date="2022-05" db="EMBL/GenBank/DDBJ databases">
        <authorList>
            <consortium name="Genoscope - CEA"/>
            <person name="William W."/>
        </authorList>
    </citation>
    <scope>NUCLEOTIDE SEQUENCE [LARGE SCALE GENOMIC DNA]</scope>
</reference>
<feature type="compositionally biased region" description="Acidic residues" evidence="1">
    <location>
        <begin position="69"/>
        <end position="82"/>
    </location>
</feature>
<comment type="caution">
    <text evidence="2">The sequence shown here is derived from an EMBL/GenBank/DDBJ whole genome shotgun (WGS) entry which is preliminary data.</text>
</comment>
<feature type="compositionally biased region" description="Polar residues" evidence="1">
    <location>
        <begin position="44"/>
        <end position="55"/>
    </location>
</feature>
<protein>
    <submittedName>
        <fullName evidence="2">Uncharacterized protein</fullName>
    </submittedName>
</protein>
<accession>A0ABN8SQ92</accession>
<proteinExistence type="predicted"/>
<evidence type="ECO:0000256" key="1">
    <source>
        <dbReference type="SAM" id="MobiDB-lite"/>
    </source>
</evidence>
<dbReference type="Proteomes" id="UP001159427">
    <property type="component" value="Unassembled WGS sequence"/>
</dbReference>
<evidence type="ECO:0000313" key="3">
    <source>
        <dbReference type="Proteomes" id="UP001159427"/>
    </source>
</evidence>
<gene>
    <name evidence="2" type="ORF">PEVE_00025496</name>
</gene>
<sequence length="388" mass="43787">MGIDKRSVSHGKFTECNECDEYETSGSNILCEYCGHRPEQHEVISQISASGSQVGSELEPPEKRPKPAEEEEQNNDVSDGENEVTMIDNAESCVNDNTHREDDLNTNKEFFPKVCKELALEHQKTYSVSCKFEPQINSEGKVKLVCQICDVQITPGLTKQRLFNVRRNFMNSSCHKAKVISLADRDNVSSESVVNLDMDEGKKIAFLKKISPGTFELKGSHVLCSYCVGNSRTIYLNPNHGSFENNVRSHLQSKQPTAQQKVKNKYGNTILNPKVLLHDGHVSPDGGEILWYGEPYFQSGTITGSFRHGDCRRFGSIGTFVNSICSACHSIPKIDSFRLKLQRHTDSNVNDSSTTNFTYLTRDQLLLKIREAEEQVECYRRRVFWLSG</sequence>
<dbReference type="EMBL" id="CALNXI010003432">
    <property type="protein sequence ID" value="CAH3193254.1"/>
    <property type="molecule type" value="Genomic_DNA"/>
</dbReference>
<feature type="region of interest" description="Disordered" evidence="1">
    <location>
        <begin position="44"/>
        <end position="82"/>
    </location>
</feature>
<keyword evidence="3" id="KW-1185">Reference proteome</keyword>
<name>A0ABN8SQ92_9CNID</name>